<feature type="domain" description="VTC" evidence="1">
    <location>
        <begin position="11"/>
        <end position="230"/>
    </location>
</feature>
<dbReference type="InterPro" id="IPR033469">
    <property type="entry name" value="CYTH-like_dom_sf"/>
</dbReference>
<dbReference type="Proteomes" id="UP000183504">
    <property type="component" value="Unassembled WGS sequence"/>
</dbReference>
<evidence type="ECO:0000259" key="1">
    <source>
        <dbReference type="Pfam" id="PF09359"/>
    </source>
</evidence>
<dbReference type="Pfam" id="PF09359">
    <property type="entry name" value="VTC"/>
    <property type="match status" value="1"/>
</dbReference>
<name>A0A0B7GTI0_STRSA</name>
<dbReference type="Gene3D" id="3.20.100.30">
    <property type="entry name" value="VTC, catalytic tunnel domain"/>
    <property type="match status" value="1"/>
</dbReference>
<dbReference type="GO" id="GO:0006799">
    <property type="term" value="P:polyphosphate biosynthetic process"/>
    <property type="evidence" value="ECO:0007669"/>
    <property type="project" value="UniProtKB-ARBA"/>
</dbReference>
<sequence length="237" mass="28121">MAEKFFQHHFQRFETKYIISKETLLDLLLEFEGYLVEDERAYSTINNLYYDTPSYQLIRESLENPHFDEKVRLRTYQEHPTEDSQVFLEIKKKTENLVTKRRLAADLLAAEAYLDGDYSQLTDLQIDKEMVWLTQHFGNIQPMMYIGYNRYSMKGIEDERIRITFDHDLTYRPYDLSLLAGRHGDHLLPANHVIMEVKIPEACPLWLSEIMDRYQLSPCSFSKYGFAYKKANCISSK</sequence>
<dbReference type="AlphaFoldDB" id="A0A0B7GTI0"/>
<dbReference type="RefSeq" id="WP_072074860.1">
    <property type="nucleotide sequence ID" value="NZ_CDMW01000001.1"/>
</dbReference>
<dbReference type="InterPro" id="IPR018966">
    <property type="entry name" value="VTC_domain"/>
</dbReference>
<gene>
    <name evidence="2" type="ORF">SSV_2266</name>
</gene>
<dbReference type="InterPro" id="IPR042267">
    <property type="entry name" value="VTC_sf"/>
</dbReference>
<dbReference type="CDD" id="cd07750">
    <property type="entry name" value="PolyPPase_VTC_like"/>
    <property type="match status" value="1"/>
</dbReference>
<dbReference type="SUPFAM" id="SSF55154">
    <property type="entry name" value="CYTH-like phosphatases"/>
    <property type="match status" value="1"/>
</dbReference>
<accession>A0A0B7GTI0</accession>
<evidence type="ECO:0000313" key="3">
    <source>
        <dbReference type="Proteomes" id="UP000183504"/>
    </source>
</evidence>
<evidence type="ECO:0000313" key="2">
    <source>
        <dbReference type="EMBL" id="CEL91533.1"/>
    </source>
</evidence>
<organism evidence="2 3">
    <name type="scientific">Streptococcus sanguinis</name>
    <dbReference type="NCBI Taxonomy" id="1305"/>
    <lineage>
        <taxon>Bacteria</taxon>
        <taxon>Bacillati</taxon>
        <taxon>Bacillota</taxon>
        <taxon>Bacilli</taxon>
        <taxon>Lactobacillales</taxon>
        <taxon>Streptococcaceae</taxon>
        <taxon>Streptococcus</taxon>
    </lineage>
</organism>
<dbReference type="EMBL" id="CDMW01000001">
    <property type="protein sequence ID" value="CEL91533.1"/>
    <property type="molecule type" value="Genomic_DNA"/>
</dbReference>
<reference evidence="2 3" key="1">
    <citation type="submission" date="2015-01" db="EMBL/GenBank/DDBJ databases">
        <authorList>
            <person name="Pelicic Vladimir"/>
        </authorList>
    </citation>
    <scope>NUCLEOTIDE SEQUENCE [LARGE SCALE GENOMIC DNA]</scope>
    <source>
        <strain evidence="2 3">2908</strain>
    </source>
</reference>
<protein>
    <recommendedName>
        <fullName evidence="1">VTC domain-containing protein</fullName>
    </recommendedName>
</protein>
<proteinExistence type="predicted"/>